<dbReference type="Pfam" id="PF13184">
    <property type="entry name" value="KH_NusA_1st"/>
    <property type="match status" value="1"/>
</dbReference>
<keyword evidence="2 7" id="KW-0963">Cytoplasm</keyword>
<evidence type="ECO:0000256" key="1">
    <source>
        <dbReference type="ARBA" id="ARBA00022472"/>
    </source>
</evidence>
<dbReference type="Proteomes" id="UP000035337">
    <property type="component" value="Chromosome"/>
</dbReference>
<dbReference type="CDD" id="cd04455">
    <property type="entry name" value="S1_NusA"/>
    <property type="match status" value="1"/>
</dbReference>
<dbReference type="SUPFAM" id="SSF50249">
    <property type="entry name" value="Nucleic acid-binding proteins"/>
    <property type="match status" value="1"/>
</dbReference>
<dbReference type="InterPro" id="IPR013735">
    <property type="entry name" value="TF_NusA_N"/>
</dbReference>
<dbReference type="KEGG" id="epo:Epro_0795"/>
<evidence type="ECO:0000256" key="4">
    <source>
        <dbReference type="ARBA" id="ARBA00022884"/>
    </source>
</evidence>
<dbReference type="InterPro" id="IPR010995">
    <property type="entry name" value="DNA_repair_Rad51/TF_NusA_a-hlx"/>
</dbReference>
<dbReference type="GO" id="GO:0003677">
    <property type="term" value="F:DNA binding"/>
    <property type="evidence" value="ECO:0007669"/>
    <property type="project" value="InterPro"/>
</dbReference>
<protein>
    <recommendedName>
        <fullName evidence="7">Transcription termination/antitermination protein NusA</fullName>
    </recommendedName>
</protein>
<keyword evidence="10" id="KW-1185">Reference proteome</keyword>
<evidence type="ECO:0000256" key="5">
    <source>
        <dbReference type="ARBA" id="ARBA00023015"/>
    </source>
</evidence>
<dbReference type="PROSITE" id="PS50084">
    <property type="entry name" value="KH_TYPE_1"/>
    <property type="match status" value="1"/>
</dbReference>
<dbReference type="Pfam" id="PF00575">
    <property type="entry name" value="S1"/>
    <property type="match status" value="1"/>
</dbReference>
<dbReference type="SUPFAM" id="SSF69705">
    <property type="entry name" value="Transcription factor NusA, N-terminal domain"/>
    <property type="match status" value="1"/>
</dbReference>
<comment type="function">
    <text evidence="7">Participates in both transcription termination and antitermination.</text>
</comment>
<dbReference type="InterPro" id="IPR058582">
    <property type="entry name" value="KH_NusA_2nd"/>
</dbReference>
<dbReference type="NCBIfam" id="TIGR01953">
    <property type="entry name" value="NusA"/>
    <property type="match status" value="1"/>
</dbReference>
<dbReference type="FunFam" id="3.30.300.20:FF:000002">
    <property type="entry name" value="Transcription termination/antitermination protein NusA"/>
    <property type="match status" value="1"/>
</dbReference>
<dbReference type="GO" id="GO:0003723">
    <property type="term" value="F:RNA binding"/>
    <property type="evidence" value="ECO:0007669"/>
    <property type="project" value="UniProtKB-UniRule"/>
</dbReference>
<comment type="subcellular location">
    <subcellularLocation>
        <location evidence="7">Cytoplasm</location>
    </subcellularLocation>
</comment>
<keyword evidence="5 7" id="KW-0805">Transcription regulation</keyword>
<dbReference type="Gene3D" id="1.10.150.20">
    <property type="entry name" value="5' to 3' exonuclease, C-terminal subdomain"/>
    <property type="match status" value="1"/>
</dbReference>
<dbReference type="OrthoDB" id="9807233at2"/>
<evidence type="ECO:0000259" key="8">
    <source>
        <dbReference type="PROSITE" id="PS50126"/>
    </source>
</evidence>
<dbReference type="CDD" id="cd22529">
    <property type="entry name" value="KH-II_NusA_rpt2"/>
    <property type="match status" value="1"/>
</dbReference>
<gene>
    <name evidence="7 9" type="primary">nusA</name>
    <name evidence="9" type="ORF">Epro_0795</name>
</gene>
<dbReference type="InterPro" id="IPR003583">
    <property type="entry name" value="Hlx-hairpin-Hlx_DNA-bd_motif"/>
</dbReference>
<keyword evidence="6 7" id="KW-0804">Transcription</keyword>
<dbReference type="GO" id="GO:0000166">
    <property type="term" value="F:nucleotide binding"/>
    <property type="evidence" value="ECO:0007669"/>
    <property type="project" value="InterPro"/>
</dbReference>
<dbReference type="Gene3D" id="3.30.300.20">
    <property type="match status" value="2"/>
</dbReference>
<dbReference type="InterPro" id="IPR010213">
    <property type="entry name" value="TF_NusA"/>
</dbReference>
<dbReference type="GO" id="GO:0003700">
    <property type="term" value="F:DNA-binding transcription factor activity"/>
    <property type="evidence" value="ECO:0007669"/>
    <property type="project" value="InterPro"/>
</dbReference>
<evidence type="ECO:0000256" key="3">
    <source>
        <dbReference type="ARBA" id="ARBA00022814"/>
    </source>
</evidence>
<dbReference type="Pfam" id="PF14520">
    <property type="entry name" value="HHH_5"/>
    <property type="match status" value="1"/>
</dbReference>
<evidence type="ECO:0000256" key="6">
    <source>
        <dbReference type="ARBA" id="ARBA00023163"/>
    </source>
</evidence>
<dbReference type="STRING" id="1408281.Epro_0795"/>
<dbReference type="PANTHER" id="PTHR22648">
    <property type="entry name" value="TRANSCRIPTION TERMINATION FACTOR NUSA"/>
    <property type="match status" value="1"/>
</dbReference>
<evidence type="ECO:0000256" key="2">
    <source>
        <dbReference type="ARBA" id="ARBA00022490"/>
    </source>
</evidence>
<keyword evidence="3 7" id="KW-0889">Transcription antitermination</keyword>
<keyword evidence="4 7" id="KW-0694">RNA-binding</keyword>
<dbReference type="InterPro" id="IPR003029">
    <property type="entry name" value="S1_domain"/>
</dbReference>
<dbReference type="SUPFAM" id="SSF54814">
    <property type="entry name" value="Prokaryotic type KH domain (KH-domain type II)"/>
    <property type="match status" value="2"/>
</dbReference>
<name>A0A0G3WKZ5_9BACT</name>
<dbReference type="AlphaFoldDB" id="A0A0G3WKZ5"/>
<dbReference type="Gene3D" id="2.40.50.140">
    <property type="entry name" value="Nucleic acid-binding proteins"/>
    <property type="match status" value="1"/>
</dbReference>
<evidence type="ECO:0000313" key="10">
    <source>
        <dbReference type="Proteomes" id="UP000035337"/>
    </source>
</evidence>
<dbReference type="InterPro" id="IPR004087">
    <property type="entry name" value="KH_dom"/>
</dbReference>
<dbReference type="RefSeq" id="WP_082121491.1">
    <property type="nucleotide sequence ID" value="NZ_CP009498.1"/>
</dbReference>
<evidence type="ECO:0000313" key="9">
    <source>
        <dbReference type="EMBL" id="AKL98174.1"/>
    </source>
</evidence>
<dbReference type="GO" id="GO:0006281">
    <property type="term" value="P:DNA repair"/>
    <property type="evidence" value="ECO:0007669"/>
    <property type="project" value="InterPro"/>
</dbReference>
<dbReference type="InterPro" id="IPR009019">
    <property type="entry name" value="KH_sf_prok-type"/>
</dbReference>
<dbReference type="EMBL" id="CP009498">
    <property type="protein sequence ID" value="AKL98174.1"/>
    <property type="molecule type" value="Genomic_DNA"/>
</dbReference>
<dbReference type="PATRIC" id="fig|1408281.3.peg.814"/>
<comment type="similarity">
    <text evidence="7">Belongs to the NusA family.</text>
</comment>
<dbReference type="GO" id="GO:0006353">
    <property type="term" value="P:DNA-templated transcription termination"/>
    <property type="evidence" value="ECO:0007669"/>
    <property type="project" value="UniProtKB-UniRule"/>
</dbReference>
<dbReference type="InterPro" id="IPR012340">
    <property type="entry name" value="NA-bd_OB-fold"/>
</dbReference>
<dbReference type="InterPro" id="IPR036555">
    <property type="entry name" value="NusA_N_sf"/>
</dbReference>
<sequence length="417" mass="45310">MSEKSELLLALEQIEKDKKIKKEDILAVVENALVSAYKKHVGKNVNVEAKVNQETGEMAAYVIKTVAKDVVNPLLEISVSDAKKLGGSAEPGAEVKIPLDTQDFSRIAAQTAKQVIVQKIRESERDSLYDEMKEKVGQIVNGVIYRVANKNIIVDLGKTEAILPASEQVFKEKFNLGQHIRAVIIKVEKNAKGSGTVLSRASTELVRKLFELEVPEIYEKVVEIVNVVREPGMRTKVSVISHNPKVDPVGACVGVKGARVKPIIDELRGERIDLVPFSVDPAKYIAGALSPAKVISVAILSEADKQAEVTVADDMLSLAIGKNGHNVRLAAKLTGWHIDVKSEGQKKQANEEKAERQTSALEELEGVGEKTIDILVQAGFSDIEKLAALNVEDLTTLPGIGPKTAEKIIEAAKKKIS</sequence>
<organism evidence="9 10">
    <name type="scientific">Endomicrobium proavitum</name>
    <dbReference type="NCBI Taxonomy" id="1408281"/>
    <lineage>
        <taxon>Bacteria</taxon>
        <taxon>Pseudomonadati</taxon>
        <taxon>Elusimicrobiota</taxon>
        <taxon>Endomicrobiia</taxon>
        <taxon>Endomicrobiales</taxon>
        <taxon>Endomicrobiaceae</taxon>
        <taxon>Endomicrobium</taxon>
    </lineage>
</organism>
<dbReference type="GO" id="GO:0031564">
    <property type="term" value="P:transcription antitermination"/>
    <property type="evidence" value="ECO:0007669"/>
    <property type="project" value="UniProtKB-UniRule"/>
</dbReference>
<dbReference type="InterPro" id="IPR030842">
    <property type="entry name" value="TF_NusA_bacterial"/>
</dbReference>
<dbReference type="CDD" id="cd02134">
    <property type="entry name" value="KH-II_NusA_rpt1"/>
    <property type="match status" value="1"/>
</dbReference>
<dbReference type="Pfam" id="PF08529">
    <property type="entry name" value="NusA_N"/>
    <property type="match status" value="1"/>
</dbReference>
<accession>A0A0G3WKZ5</accession>
<evidence type="ECO:0000256" key="7">
    <source>
        <dbReference type="HAMAP-Rule" id="MF_00945"/>
    </source>
</evidence>
<dbReference type="PROSITE" id="PS50126">
    <property type="entry name" value="S1"/>
    <property type="match status" value="1"/>
</dbReference>
<reference evidence="9 10" key="1">
    <citation type="submission" date="2014-09" db="EMBL/GenBank/DDBJ databases">
        <title>Complete genome sequence of Endomicrobium proavitum.</title>
        <authorList>
            <person name="Zheng H."/>
        </authorList>
    </citation>
    <scope>NUCLEOTIDE SEQUENCE [LARGE SCALE GENOMIC DNA]</scope>
    <source>
        <strain evidence="9 10">Rsa215</strain>
    </source>
</reference>
<dbReference type="FunFam" id="3.30.300.20:FF:000005">
    <property type="entry name" value="Transcription termination/antitermination protein NusA"/>
    <property type="match status" value="1"/>
</dbReference>
<dbReference type="GO" id="GO:0005829">
    <property type="term" value="C:cytosol"/>
    <property type="evidence" value="ECO:0007669"/>
    <property type="project" value="TreeGrafter"/>
</dbReference>
<dbReference type="HAMAP" id="MF_00945_B">
    <property type="entry name" value="NusA_B"/>
    <property type="match status" value="1"/>
</dbReference>
<dbReference type="PANTHER" id="PTHR22648:SF0">
    <property type="entry name" value="TRANSCRIPTION TERMINATION_ANTITERMINATION PROTEIN NUSA"/>
    <property type="match status" value="1"/>
</dbReference>
<feature type="domain" description="S1 motif" evidence="8">
    <location>
        <begin position="137"/>
        <end position="201"/>
    </location>
</feature>
<dbReference type="Pfam" id="PF26594">
    <property type="entry name" value="KH_NusA_2nd"/>
    <property type="match status" value="1"/>
</dbReference>
<dbReference type="SMART" id="SM00322">
    <property type="entry name" value="KH"/>
    <property type="match status" value="2"/>
</dbReference>
<comment type="subunit">
    <text evidence="7">Monomer. Binds directly to the core enzyme of the DNA-dependent RNA polymerase and to nascent RNA.</text>
</comment>
<dbReference type="InterPro" id="IPR025249">
    <property type="entry name" value="TF_NusA_KH_1st"/>
</dbReference>
<keyword evidence="1 7" id="KW-0806">Transcription termination</keyword>
<dbReference type="SMART" id="SM00316">
    <property type="entry name" value="S1"/>
    <property type="match status" value="1"/>
</dbReference>
<dbReference type="InterPro" id="IPR015946">
    <property type="entry name" value="KH_dom-like_a/b"/>
</dbReference>
<dbReference type="SMART" id="SM00278">
    <property type="entry name" value="HhH1"/>
    <property type="match status" value="2"/>
</dbReference>
<dbReference type="SUPFAM" id="SSF47794">
    <property type="entry name" value="Rad51 N-terminal domain-like"/>
    <property type="match status" value="1"/>
</dbReference>
<proteinExistence type="inferred from homology"/>
<dbReference type="Gene3D" id="3.30.1480.10">
    <property type="entry name" value="NusA, N-terminal domain"/>
    <property type="match status" value="1"/>
</dbReference>